<organism evidence="3 4">
    <name type="scientific">Cyclocybe aegerita</name>
    <name type="common">Black poplar mushroom</name>
    <name type="synonym">Agrocybe aegerita</name>
    <dbReference type="NCBI Taxonomy" id="1973307"/>
    <lineage>
        <taxon>Eukaryota</taxon>
        <taxon>Fungi</taxon>
        <taxon>Dikarya</taxon>
        <taxon>Basidiomycota</taxon>
        <taxon>Agaricomycotina</taxon>
        <taxon>Agaricomycetes</taxon>
        <taxon>Agaricomycetidae</taxon>
        <taxon>Agaricales</taxon>
        <taxon>Agaricineae</taxon>
        <taxon>Bolbitiaceae</taxon>
        <taxon>Cyclocybe</taxon>
    </lineage>
</organism>
<evidence type="ECO:0000313" key="3">
    <source>
        <dbReference type="EMBL" id="CAA7262802.1"/>
    </source>
</evidence>
<reference evidence="3 4" key="1">
    <citation type="submission" date="2020-01" db="EMBL/GenBank/DDBJ databases">
        <authorList>
            <person name="Gupta K D."/>
        </authorList>
    </citation>
    <scope>NUCLEOTIDE SEQUENCE [LARGE SCALE GENOMIC DNA]</scope>
</reference>
<dbReference type="SUPFAM" id="SSF58100">
    <property type="entry name" value="Bacterial hemolysins"/>
    <property type="match status" value="1"/>
</dbReference>
<comment type="caution">
    <text evidence="3">The sequence shown here is derived from an EMBL/GenBank/DDBJ whole genome shotgun (WGS) entry which is preliminary data.</text>
</comment>
<accession>A0A8S0WQ94</accession>
<dbReference type="Proteomes" id="UP000467700">
    <property type="component" value="Unassembled WGS sequence"/>
</dbReference>
<evidence type="ECO:0000256" key="2">
    <source>
        <dbReference type="SAM" id="Phobius"/>
    </source>
</evidence>
<evidence type="ECO:0000313" key="4">
    <source>
        <dbReference type="Proteomes" id="UP000467700"/>
    </source>
</evidence>
<proteinExistence type="predicted"/>
<keyword evidence="2" id="KW-1133">Transmembrane helix</keyword>
<dbReference type="AlphaFoldDB" id="A0A8S0WQ94"/>
<dbReference type="OrthoDB" id="3026155at2759"/>
<keyword evidence="2" id="KW-0812">Transmembrane</keyword>
<keyword evidence="4" id="KW-1185">Reference proteome</keyword>
<sequence length="412" mass="45930">MSADVPPPSYDSVVKEIKQHVDSKSSSDEIVATAHNLTDEQIKAVMDNAENAKPFTKEEKDALIKQLGRELSSKESLPYLQKSAADAARACGNLEEIFLGLAVTLASIDAQNAHPKEGPFTPRLKDIHDSFRRTLHKSTDLAVVIAAYGLRFEKVIIPMCQDPRLTTKQREDKLGQFIKDAEKFKEKSEAMNKEFEDLKGTFGVFVGSFNHWSSDKEEQLSKELTEAKAQLEKVKQELKRLEDFMKQMFQGGMFSGGWTNLMEIFAIVLSTGAFPTILFSLGMLFGPGIGAMGLRMAIENRKKKVDEKQAVVNHLEDKIGNIRKARERLNKIGEGDLAKFNANISVLSGFWQCAKNDAIEVREWLEGGAKDADIPEYMMVSLDGSIRVYERMAAYLRAYADGVQSVGVPVPQ</sequence>
<keyword evidence="2" id="KW-0472">Membrane</keyword>
<gene>
    <name evidence="3" type="ORF">AAE3_LOCUS5135</name>
</gene>
<feature type="transmembrane region" description="Helical" evidence="2">
    <location>
        <begin position="274"/>
        <end position="294"/>
    </location>
</feature>
<evidence type="ECO:0000256" key="1">
    <source>
        <dbReference type="SAM" id="Coils"/>
    </source>
</evidence>
<protein>
    <submittedName>
        <fullName evidence="3">Uncharacterized protein</fullName>
    </submittedName>
</protein>
<keyword evidence="1" id="KW-0175">Coiled coil</keyword>
<dbReference type="EMBL" id="CACVBS010000037">
    <property type="protein sequence ID" value="CAA7262802.1"/>
    <property type="molecule type" value="Genomic_DNA"/>
</dbReference>
<name>A0A8S0WQ94_CYCAE</name>
<dbReference type="Gene3D" id="1.20.1170.10">
    <property type="match status" value="1"/>
</dbReference>
<feature type="coiled-coil region" evidence="1">
    <location>
        <begin position="181"/>
        <end position="248"/>
    </location>
</feature>
<feature type="coiled-coil region" evidence="1">
    <location>
        <begin position="298"/>
        <end position="332"/>
    </location>
</feature>